<dbReference type="SUPFAM" id="SSF82199">
    <property type="entry name" value="SET domain"/>
    <property type="match status" value="1"/>
</dbReference>
<protein>
    <submittedName>
        <fullName evidence="2">SET domain-containing protein</fullName>
    </submittedName>
</protein>
<evidence type="ECO:0000259" key="1">
    <source>
        <dbReference type="PROSITE" id="PS50280"/>
    </source>
</evidence>
<proteinExistence type="predicted"/>
<dbReference type="PROSITE" id="PS50280">
    <property type="entry name" value="SET"/>
    <property type="match status" value="1"/>
</dbReference>
<gene>
    <name evidence="2" type="ORF">K402DRAFT_376248</name>
</gene>
<dbReference type="OrthoDB" id="265717at2759"/>
<feature type="domain" description="SET" evidence="1">
    <location>
        <begin position="8"/>
        <end position="189"/>
    </location>
</feature>
<sequence length="347" mass="38382">MPPPPRLPSLAVLPLPNRGLGVIARTPIPRGTRIFSEHPLLALRHDQDASDVYAASRLLTQEQRAVLMGLSGNGAESSLEGVGGRERRAWRWLHVGPRLGTKTELMRLWKFPTVRRLKRHMAVLSIFRSNAFDLGNAATWQQAVFPTISRLNHACVPNAQGNFHEGTGKFNVHTIRDVQEGEEVTLNYLQEVGMVRNARREKLSKGYGFECGCPACDLGMERGRVGEKRRVEMQRTLGEYARGVGEGQPGGVGEKEKELRTFEAFIEMFEGEGIAGRELAAMYFESSRLHKALGNHDEALRCADKGLFIDEDCLGTDHAIYQTGRETVEALRSLAVSEGPLRAVAAG</sequence>
<dbReference type="AlphaFoldDB" id="A0A6G1H1E4"/>
<dbReference type="PANTHER" id="PTHR47332:SF4">
    <property type="entry name" value="SET DOMAIN-CONTAINING PROTEIN 5"/>
    <property type="match status" value="1"/>
</dbReference>
<dbReference type="Gene3D" id="2.170.270.10">
    <property type="entry name" value="SET domain"/>
    <property type="match status" value="1"/>
</dbReference>
<dbReference type="PANTHER" id="PTHR47332">
    <property type="entry name" value="SET DOMAIN-CONTAINING PROTEIN 5"/>
    <property type="match status" value="1"/>
</dbReference>
<reference evidence="2" key="1">
    <citation type="journal article" date="2020" name="Stud. Mycol.">
        <title>101 Dothideomycetes genomes: a test case for predicting lifestyles and emergence of pathogens.</title>
        <authorList>
            <person name="Haridas S."/>
            <person name="Albert R."/>
            <person name="Binder M."/>
            <person name="Bloem J."/>
            <person name="Labutti K."/>
            <person name="Salamov A."/>
            <person name="Andreopoulos B."/>
            <person name="Baker S."/>
            <person name="Barry K."/>
            <person name="Bills G."/>
            <person name="Bluhm B."/>
            <person name="Cannon C."/>
            <person name="Castanera R."/>
            <person name="Culley D."/>
            <person name="Daum C."/>
            <person name="Ezra D."/>
            <person name="Gonzalez J."/>
            <person name="Henrissat B."/>
            <person name="Kuo A."/>
            <person name="Liang C."/>
            <person name="Lipzen A."/>
            <person name="Lutzoni F."/>
            <person name="Magnuson J."/>
            <person name="Mondo S."/>
            <person name="Nolan M."/>
            <person name="Ohm R."/>
            <person name="Pangilinan J."/>
            <person name="Park H.-J."/>
            <person name="Ramirez L."/>
            <person name="Alfaro M."/>
            <person name="Sun H."/>
            <person name="Tritt A."/>
            <person name="Yoshinaga Y."/>
            <person name="Zwiers L.-H."/>
            <person name="Turgeon B."/>
            <person name="Goodwin S."/>
            <person name="Spatafora J."/>
            <person name="Crous P."/>
            <person name="Grigoriev I."/>
        </authorList>
    </citation>
    <scope>NUCLEOTIDE SEQUENCE</scope>
    <source>
        <strain evidence="2">CBS 113979</strain>
    </source>
</reference>
<evidence type="ECO:0000313" key="2">
    <source>
        <dbReference type="EMBL" id="KAF1986995.1"/>
    </source>
</evidence>
<dbReference type="InterPro" id="IPR001214">
    <property type="entry name" value="SET_dom"/>
</dbReference>
<dbReference type="InterPro" id="IPR053185">
    <property type="entry name" value="SET_domain_protein"/>
</dbReference>
<dbReference type="SMART" id="SM00317">
    <property type="entry name" value="SET"/>
    <property type="match status" value="1"/>
</dbReference>
<name>A0A6G1H1E4_9PEZI</name>
<evidence type="ECO:0000313" key="3">
    <source>
        <dbReference type="Proteomes" id="UP000800041"/>
    </source>
</evidence>
<dbReference type="Pfam" id="PF00856">
    <property type="entry name" value="SET"/>
    <property type="match status" value="1"/>
</dbReference>
<dbReference type="Proteomes" id="UP000800041">
    <property type="component" value="Unassembled WGS sequence"/>
</dbReference>
<organism evidence="2 3">
    <name type="scientific">Aulographum hederae CBS 113979</name>
    <dbReference type="NCBI Taxonomy" id="1176131"/>
    <lineage>
        <taxon>Eukaryota</taxon>
        <taxon>Fungi</taxon>
        <taxon>Dikarya</taxon>
        <taxon>Ascomycota</taxon>
        <taxon>Pezizomycotina</taxon>
        <taxon>Dothideomycetes</taxon>
        <taxon>Pleosporomycetidae</taxon>
        <taxon>Aulographales</taxon>
        <taxon>Aulographaceae</taxon>
    </lineage>
</organism>
<accession>A0A6G1H1E4</accession>
<dbReference type="EMBL" id="ML977154">
    <property type="protein sequence ID" value="KAF1986995.1"/>
    <property type="molecule type" value="Genomic_DNA"/>
</dbReference>
<dbReference type="CDD" id="cd20071">
    <property type="entry name" value="SET_SMYD"/>
    <property type="match status" value="1"/>
</dbReference>
<dbReference type="InterPro" id="IPR046341">
    <property type="entry name" value="SET_dom_sf"/>
</dbReference>
<keyword evidence="3" id="KW-1185">Reference proteome</keyword>